<protein>
    <submittedName>
        <fullName evidence="2">ABC transporter permease</fullName>
    </submittedName>
</protein>
<dbReference type="AlphaFoldDB" id="A0A1Y1BVS8"/>
<dbReference type="EMBL" id="AP018113">
    <property type="protein sequence ID" value="BAX63901.1"/>
    <property type="molecule type" value="Genomic_DNA"/>
</dbReference>
<feature type="transmembrane region" description="Helical" evidence="1">
    <location>
        <begin position="37"/>
        <end position="59"/>
    </location>
</feature>
<sequence length="64" mass="6822">MHDAPAWLKAVLAFLPTNQFAAALRGALVDGAPYAQLAPQLLGMAASTALFPFAAARLFRWHDA</sequence>
<evidence type="ECO:0000313" key="3">
    <source>
        <dbReference type="Proteomes" id="UP000218432"/>
    </source>
</evidence>
<proteinExistence type="predicted"/>
<accession>A0A1Y1BVS8</accession>
<evidence type="ECO:0000256" key="1">
    <source>
        <dbReference type="SAM" id="Phobius"/>
    </source>
</evidence>
<evidence type="ECO:0000313" key="2">
    <source>
        <dbReference type="EMBL" id="BAX63901.1"/>
    </source>
</evidence>
<keyword evidence="1" id="KW-0472">Membrane</keyword>
<dbReference type="RefSeq" id="WP_419866745.1">
    <property type="nucleotide sequence ID" value="NZ_AP018113.1"/>
</dbReference>
<organism evidence="2 3">
    <name type="scientific">Burkholderia stabilis</name>
    <dbReference type="NCBI Taxonomy" id="95485"/>
    <lineage>
        <taxon>Bacteria</taxon>
        <taxon>Pseudomonadati</taxon>
        <taxon>Pseudomonadota</taxon>
        <taxon>Betaproteobacteria</taxon>
        <taxon>Burkholderiales</taxon>
        <taxon>Burkholderiaceae</taxon>
        <taxon>Burkholderia</taxon>
        <taxon>Burkholderia cepacia complex</taxon>
    </lineage>
</organism>
<keyword evidence="1" id="KW-1133">Transmembrane helix</keyword>
<name>A0A1Y1BVS8_9BURK</name>
<gene>
    <name evidence="2" type="ORF">BSFP_067740</name>
</gene>
<keyword evidence="1" id="KW-0812">Transmembrane</keyword>
<dbReference type="Proteomes" id="UP000218432">
    <property type="component" value="Chromosome 3"/>
</dbReference>
<reference evidence="2 3" key="1">
    <citation type="journal article" date="2017" name="Genome Announc.">
        <title>Complete Genome Sequence of Burkholderia stabilis FERMP-21014.</title>
        <authorList>
            <person name="Konishi K."/>
            <person name="Kumagai T."/>
            <person name="Sakasegawa S."/>
            <person name="Tamura T."/>
        </authorList>
    </citation>
    <scope>NUCLEOTIDE SEQUENCE [LARGE SCALE GENOMIC DNA]</scope>
    <source>
        <strain evidence="2 3">FERMP-21014</strain>
    </source>
</reference>